<feature type="non-terminal residue" evidence="1">
    <location>
        <position position="1"/>
    </location>
</feature>
<dbReference type="PANTHER" id="PTHR47027:SF20">
    <property type="entry name" value="REVERSE TRANSCRIPTASE-LIKE PROTEIN WITH RNA-DIRECTED DNA POLYMERASE DOMAIN"/>
    <property type="match status" value="1"/>
</dbReference>
<accession>A0A8K0G362</accession>
<organism evidence="1 2">
    <name type="scientific">Ignelater luminosus</name>
    <name type="common">Cucubano</name>
    <name type="synonym">Pyrophorus luminosus</name>
    <dbReference type="NCBI Taxonomy" id="2038154"/>
    <lineage>
        <taxon>Eukaryota</taxon>
        <taxon>Metazoa</taxon>
        <taxon>Ecdysozoa</taxon>
        <taxon>Arthropoda</taxon>
        <taxon>Hexapoda</taxon>
        <taxon>Insecta</taxon>
        <taxon>Pterygota</taxon>
        <taxon>Neoptera</taxon>
        <taxon>Endopterygota</taxon>
        <taxon>Coleoptera</taxon>
        <taxon>Polyphaga</taxon>
        <taxon>Elateriformia</taxon>
        <taxon>Elateroidea</taxon>
        <taxon>Elateridae</taxon>
        <taxon>Agrypninae</taxon>
        <taxon>Pyrophorini</taxon>
        <taxon>Ignelater</taxon>
    </lineage>
</organism>
<gene>
    <name evidence="1" type="ORF">ILUMI_16148</name>
</gene>
<protein>
    <recommendedName>
        <fullName evidence="3">Reverse transcriptase</fullName>
    </recommendedName>
</protein>
<dbReference type="Proteomes" id="UP000801492">
    <property type="component" value="Unassembled WGS sequence"/>
</dbReference>
<dbReference type="EMBL" id="VTPC01059347">
    <property type="protein sequence ID" value="KAF2890025.1"/>
    <property type="molecule type" value="Genomic_DNA"/>
</dbReference>
<comment type="caution">
    <text evidence="1">The sequence shown here is derived from an EMBL/GenBank/DDBJ whole genome shotgun (WGS) entry which is preliminary data.</text>
</comment>
<name>A0A8K0G362_IGNLU</name>
<evidence type="ECO:0000313" key="1">
    <source>
        <dbReference type="EMBL" id="KAF2890025.1"/>
    </source>
</evidence>
<sequence length="100" mass="11860">TDVSETQFGFRRGLGAQETLFTFNLLVQRCLDVNQDVYACFIDYNKALDEVRHDELMNIVKDKHLDHRDLMIISNLYYKQRATICIDQQTSEEMEIRNRV</sequence>
<evidence type="ECO:0008006" key="3">
    <source>
        <dbReference type="Google" id="ProtNLM"/>
    </source>
</evidence>
<dbReference type="OrthoDB" id="6760512at2759"/>
<dbReference type="PANTHER" id="PTHR47027">
    <property type="entry name" value="REVERSE TRANSCRIPTASE DOMAIN-CONTAINING PROTEIN"/>
    <property type="match status" value="1"/>
</dbReference>
<proteinExistence type="predicted"/>
<evidence type="ECO:0000313" key="2">
    <source>
        <dbReference type="Proteomes" id="UP000801492"/>
    </source>
</evidence>
<dbReference type="AlphaFoldDB" id="A0A8K0G362"/>
<reference evidence="1" key="1">
    <citation type="submission" date="2019-08" db="EMBL/GenBank/DDBJ databases">
        <title>The genome of the North American firefly Photinus pyralis.</title>
        <authorList>
            <consortium name="Photinus pyralis genome working group"/>
            <person name="Fallon T.R."/>
            <person name="Sander Lower S.E."/>
            <person name="Weng J.-K."/>
        </authorList>
    </citation>
    <scope>NUCLEOTIDE SEQUENCE</scope>
    <source>
        <strain evidence="1">TRF0915ILg1</strain>
        <tissue evidence="1">Whole body</tissue>
    </source>
</reference>
<keyword evidence="2" id="KW-1185">Reference proteome</keyword>